<comment type="caution">
    <text evidence="1">The sequence shown here is derived from an EMBL/GenBank/DDBJ whole genome shotgun (WGS) entry which is preliminary data.</text>
</comment>
<evidence type="ECO:0000313" key="2">
    <source>
        <dbReference type="Proteomes" id="UP001164539"/>
    </source>
</evidence>
<gene>
    <name evidence="1" type="ORF">OWV82_020156</name>
</gene>
<accession>A0ACC1X519</accession>
<evidence type="ECO:0000313" key="1">
    <source>
        <dbReference type="EMBL" id="KAJ4706520.1"/>
    </source>
</evidence>
<proteinExistence type="predicted"/>
<reference evidence="1 2" key="1">
    <citation type="journal article" date="2023" name="Science">
        <title>Complex scaffold remodeling in plant triterpene biosynthesis.</title>
        <authorList>
            <person name="De La Pena R."/>
            <person name="Hodgson H."/>
            <person name="Liu J.C."/>
            <person name="Stephenson M.J."/>
            <person name="Martin A.C."/>
            <person name="Owen C."/>
            <person name="Harkess A."/>
            <person name="Leebens-Mack J."/>
            <person name="Jimenez L.E."/>
            <person name="Osbourn A."/>
            <person name="Sattely E.S."/>
        </authorList>
    </citation>
    <scope>NUCLEOTIDE SEQUENCE [LARGE SCALE GENOMIC DNA]</scope>
    <source>
        <strain evidence="2">cv. JPN11</strain>
        <tissue evidence="1">Leaf</tissue>
    </source>
</reference>
<dbReference type="EMBL" id="CM051404">
    <property type="protein sequence ID" value="KAJ4706520.1"/>
    <property type="molecule type" value="Genomic_DNA"/>
</dbReference>
<name>A0ACC1X519_MELAZ</name>
<sequence length="189" mass="20731">MAKLLLLSLLVILSVALTINAANYMVGDSSGWDISSNLDTWPQDKAFKVGDTLVFMYSSSETVSEVTRDNYDKCNTNNVLKRYSNGNTTITLSRPGDWFFISGNRLYCLGGMKLRAHVEDDQAAFSPIASPEAQPGPTSSLPNPVQPSSKSNKPSTVPTSSAEFSYGRRRSYVVAFLGFMASLLWMIHV</sequence>
<organism evidence="1 2">
    <name type="scientific">Melia azedarach</name>
    <name type="common">Chinaberry tree</name>
    <dbReference type="NCBI Taxonomy" id="155640"/>
    <lineage>
        <taxon>Eukaryota</taxon>
        <taxon>Viridiplantae</taxon>
        <taxon>Streptophyta</taxon>
        <taxon>Embryophyta</taxon>
        <taxon>Tracheophyta</taxon>
        <taxon>Spermatophyta</taxon>
        <taxon>Magnoliopsida</taxon>
        <taxon>eudicotyledons</taxon>
        <taxon>Gunneridae</taxon>
        <taxon>Pentapetalae</taxon>
        <taxon>rosids</taxon>
        <taxon>malvids</taxon>
        <taxon>Sapindales</taxon>
        <taxon>Meliaceae</taxon>
        <taxon>Melia</taxon>
    </lineage>
</organism>
<protein>
    <submittedName>
        <fullName evidence="1">Blue copper protein</fullName>
    </submittedName>
</protein>
<dbReference type="Proteomes" id="UP001164539">
    <property type="component" value="Chromosome 11"/>
</dbReference>
<keyword evidence="2" id="KW-1185">Reference proteome</keyword>